<dbReference type="GO" id="GO:0005975">
    <property type="term" value="P:carbohydrate metabolic process"/>
    <property type="evidence" value="ECO:0007669"/>
    <property type="project" value="InterPro"/>
</dbReference>
<dbReference type="Pfam" id="PF00485">
    <property type="entry name" value="PRK"/>
    <property type="match status" value="1"/>
</dbReference>
<evidence type="ECO:0000313" key="11">
    <source>
        <dbReference type="Proteomes" id="UP000240042"/>
    </source>
</evidence>
<name>A0A1I1D7U6_BREAD</name>
<comment type="catalytic activity">
    <reaction evidence="7 8">
        <text>D-ribulose 5-phosphate + ATP = D-ribulose 1,5-bisphosphate + ADP + H(+)</text>
        <dbReference type="Rhea" id="RHEA:19365"/>
        <dbReference type="ChEBI" id="CHEBI:15378"/>
        <dbReference type="ChEBI" id="CHEBI:30616"/>
        <dbReference type="ChEBI" id="CHEBI:57870"/>
        <dbReference type="ChEBI" id="CHEBI:58121"/>
        <dbReference type="ChEBI" id="CHEBI:456216"/>
        <dbReference type="EC" id="2.7.1.19"/>
    </reaction>
</comment>
<dbReference type="SUPFAM" id="SSF52540">
    <property type="entry name" value="P-loop containing nucleoside triphosphate hydrolases"/>
    <property type="match status" value="1"/>
</dbReference>
<evidence type="ECO:0000256" key="5">
    <source>
        <dbReference type="ARBA" id="ARBA00022777"/>
    </source>
</evidence>
<dbReference type="STRING" id="34097.SAMN02745150_00223"/>
<dbReference type="EC" id="2.7.1.19" evidence="2 8"/>
<evidence type="ECO:0000256" key="2">
    <source>
        <dbReference type="ARBA" id="ARBA00012042"/>
    </source>
</evidence>
<feature type="domain" description="Phosphoribulokinase/uridine kinase" evidence="9">
    <location>
        <begin position="4"/>
        <end position="87"/>
    </location>
</feature>
<keyword evidence="4" id="KW-0547">Nucleotide-binding</keyword>
<organism evidence="10 11">
    <name type="scientific">Brevinema andersonii</name>
    <dbReference type="NCBI Taxonomy" id="34097"/>
    <lineage>
        <taxon>Bacteria</taxon>
        <taxon>Pseudomonadati</taxon>
        <taxon>Spirochaetota</taxon>
        <taxon>Spirochaetia</taxon>
        <taxon>Brevinematales</taxon>
        <taxon>Brevinemataceae</taxon>
        <taxon>Brevinema</taxon>
    </lineage>
</organism>
<dbReference type="Proteomes" id="UP000240042">
    <property type="component" value="Unassembled WGS sequence"/>
</dbReference>
<evidence type="ECO:0000256" key="4">
    <source>
        <dbReference type="ARBA" id="ARBA00022741"/>
    </source>
</evidence>
<evidence type="ECO:0000256" key="7">
    <source>
        <dbReference type="ARBA" id="ARBA00047663"/>
    </source>
</evidence>
<evidence type="ECO:0000256" key="1">
    <source>
        <dbReference type="ARBA" id="ARBA00009719"/>
    </source>
</evidence>
<keyword evidence="11" id="KW-1185">Reference proteome</keyword>
<evidence type="ECO:0000256" key="3">
    <source>
        <dbReference type="ARBA" id="ARBA00022679"/>
    </source>
</evidence>
<evidence type="ECO:0000256" key="8">
    <source>
        <dbReference type="RuleBase" id="RU004082"/>
    </source>
</evidence>
<sequence>MIEQIQPKNIIIHEGLHSLYMPQERRYYNLKIFIDPDPELYHQWKISRDTKKRGYSEEKVISSIKKREKDKEKFISVQKDFADIIISYYLQKNQPMLKLTGSVDIEIGPLIKMFNEINGVDIRVDISEFKQNIDIRFDQEIPVSEFDSILKTLIPEIEEFPYPFTFFGNTYENFILLYIIFYIIQKHCLEIHQKKKRERERERERERGSIWNL</sequence>
<dbReference type="AlphaFoldDB" id="A0A1I1D7U6"/>
<dbReference type="GO" id="GO:0008974">
    <property type="term" value="F:phosphoribulokinase activity"/>
    <property type="evidence" value="ECO:0007669"/>
    <property type="project" value="UniProtKB-EC"/>
</dbReference>
<keyword evidence="5 10" id="KW-0418">Kinase</keyword>
<evidence type="ECO:0000259" key="9">
    <source>
        <dbReference type="Pfam" id="PF00485"/>
    </source>
</evidence>
<comment type="similarity">
    <text evidence="1 8">Belongs to the phosphoribulokinase family.</text>
</comment>
<dbReference type="PROSITE" id="PS00567">
    <property type="entry name" value="PHOSPHORIBULOKINASE"/>
    <property type="match status" value="1"/>
</dbReference>
<gene>
    <name evidence="10" type="ORF">SAMN02745150_00223</name>
</gene>
<dbReference type="EMBL" id="FOKY01000001">
    <property type="protein sequence ID" value="SFB68890.1"/>
    <property type="molecule type" value="Genomic_DNA"/>
</dbReference>
<dbReference type="InterPro" id="IPR006083">
    <property type="entry name" value="PRK/URK"/>
</dbReference>
<protein>
    <recommendedName>
        <fullName evidence="2 8">Phosphoribulokinase</fullName>
        <ecNumber evidence="2 8">2.7.1.19</ecNumber>
    </recommendedName>
</protein>
<accession>A0A1I1D7U6</accession>
<dbReference type="GO" id="GO:0005524">
    <property type="term" value="F:ATP binding"/>
    <property type="evidence" value="ECO:0007669"/>
    <property type="project" value="UniProtKB-KW"/>
</dbReference>
<evidence type="ECO:0000313" key="10">
    <source>
        <dbReference type="EMBL" id="SFB68890.1"/>
    </source>
</evidence>
<keyword evidence="3" id="KW-0808">Transferase</keyword>
<dbReference type="InterPro" id="IPR027417">
    <property type="entry name" value="P-loop_NTPase"/>
</dbReference>
<keyword evidence="6" id="KW-0067">ATP-binding</keyword>
<evidence type="ECO:0000256" key="6">
    <source>
        <dbReference type="ARBA" id="ARBA00022840"/>
    </source>
</evidence>
<proteinExistence type="inferred from homology"/>
<dbReference type="InterPro" id="IPR006082">
    <property type="entry name" value="PRK"/>
</dbReference>
<reference evidence="11" key="1">
    <citation type="submission" date="2016-10" db="EMBL/GenBank/DDBJ databases">
        <authorList>
            <person name="Varghese N."/>
            <person name="Submissions S."/>
        </authorList>
    </citation>
    <scope>NUCLEOTIDE SEQUENCE [LARGE SCALE GENOMIC DNA]</scope>
    <source>
        <strain evidence="11">ATCC 43811</strain>
    </source>
</reference>
<dbReference type="PRINTS" id="PR00478">
    <property type="entry name" value="PHRIBLKINASE"/>
</dbReference>
<dbReference type="Gene3D" id="3.40.50.300">
    <property type="entry name" value="P-loop containing nucleotide triphosphate hydrolases"/>
    <property type="match status" value="1"/>
</dbReference>